<evidence type="ECO:0000256" key="5">
    <source>
        <dbReference type="ARBA" id="ARBA00022737"/>
    </source>
</evidence>
<dbReference type="GO" id="GO:0003977">
    <property type="term" value="F:UDP-N-acetylglucosamine diphosphorylase activity"/>
    <property type="evidence" value="ECO:0007669"/>
    <property type="project" value="UniProtKB-EC"/>
</dbReference>
<feature type="domain" description="Mannose-1-phosphate guanyltransferase C-terminal" evidence="11">
    <location>
        <begin position="269"/>
        <end position="351"/>
    </location>
</feature>
<keyword evidence="4" id="KW-0548">Nucleotidyltransferase</keyword>
<sequence length="401" mass="43618">MRTVILAAGSGENLYPFNTTRPKSMLYVSGYYLLDQTLTLLRNVGLSDISLIVGHCKEKILNHFGRGHDLDLSLSYFHQEEPRGIGDALLLARERVSPNEYFLLVYGDILTLGNIFSKTLQTFNLSKGPVAAICLPPSSELFGNVYLDEEMRITRIVEKPQSSGLGNYVLAGVFVLPGSFFKLLEEEGANMARALEKLVQREVLQASIWEGEWIDIGFPWDILTANELIMNSWQEAVIDRSVQFRGSVRVEGPVHIQEGVVIESGTTLRGPCYIGANSYIGHNVLVRKYASLGPGTQVGFGVELKNCVLFGHSKVGRLSFLGDSVIGEGVYLGAGIVTVNGNLDGSSVQVRLSGQNRNTGLEKLGAFIGDGARIGAGHTLSAGTVIRAEETLPPNYSFFAS</sequence>
<dbReference type="Pfam" id="PF25087">
    <property type="entry name" value="GMPPB_C"/>
    <property type="match status" value="1"/>
</dbReference>
<proteinExistence type="predicted"/>
<dbReference type="InterPro" id="IPR011004">
    <property type="entry name" value="Trimer_LpxA-like_sf"/>
</dbReference>
<dbReference type="Proteomes" id="UP000769766">
    <property type="component" value="Unassembled WGS sequence"/>
</dbReference>
<feature type="domain" description="Nucleotidyl transferase" evidence="10">
    <location>
        <begin position="3"/>
        <end position="229"/>
    </location>
</feature>
<comment type="catalytic activity">
    <reaction evidence="8">
        <text>alpha-D-glucosamine 1-phosphate + acetyl-CoA = N-acetyl-alpha-D-glucosamine 1-phosphate + CoA + H(+)</text>
        <dbReference type="Rhea" id="RHEA:13725"/>
        <dbReference type="ChEBI" id="CHEBI:15378"/>
        <dbReference type="ChEBI" id="CHEBI:57287"/>
        <dbReference type="ChEBI" id="CHEBI:57288"/>
        <dbReference type="ChEBI" id="CHEBI:57776"/>
        <dbReference type="ChEBI" id="CHEBI:58516"/>
        <dbReference type="EC" id="2.3.1.157"/>
    </reaction>
</comment>
<comment type="caution">
    <text evidence="12">The sequence shown here is derived from an EMBL/GenBank/DDBJ whole genome shotgun (WGS) entry which is preliminary data.</text>
</comment>
<evidence type="ECO:0000256" key="4">
    <source>
        <dbReference type="ARBA" id="ARBA00022695"/>
    </source>
</evidence>
<evidence type="ECO:0000256" key="6">
    <source>
        <dbReference type="ARBA" id="ARBA00023268"/>
    </source>
</evidence>
<dbReference type="InterPro" id="IPR056729">
    <property type="entry name" value="GMPPB_C"/>
</dbReference>
<gene>
    <name evidence="12" type="ORF">HYY20_01055</name>
</gene>
<evidence type="ECO:0000313" key="13">
    <source>
        <dbReference type="Proteomes" id="UP000769766"/>
    </source>
</evidence>
<dbReference type="SUPFAM" id="SSF53448">
    <property type="entry name" value="Nucleotide-diphospho-sugar transferases"/>
    <property type="match status" value="1"/>
</dbReference>
<keyword evidence="6" id="KW-0511">Multifunctional enzyme</keyword>
<reference evidence="12" key="1">
    <citation type="submission" date="2020-07" db="EMBL/GenBank/DDBJ databases">
        <title>Huge and variable diversity of episymbiotic CPR bacteria and DPANN archaea in groundwater ecosystems.</title>
        <authorList>
            <person name="He C.Y."/>
            <person name="Keren R."/>
            <person name="Whittaker M."/>
            <person name="Farag I.F."/>
            <person name="Doudna J."/>
            <person name="Cate J.H.D."/>
            <person name="Banfield J.F."/>
        </authorList>
    </citation>
    <scope>NUCLEOTIDE SEQUENCE</scope>
    <source>
        <strain evidence="12">NC_groundwater_672_Ag_B-0.1um_62_36</strain>
    </source>
</reference>
<dbReference type="AlphaFoldDB" id="A0A932CL75"/>
<dbReference type="Gene3D" id="3.90.550.10">
    <property type="entry name" value="Spore Coat Polysaccharide Biosynthesis Protein SpsA, Chain A"/>
    <property type="match status" value="1"/>
</dbReference>
<evidence type="ECO:0000256" key="9">
    <source>
        <dbReference type="ARBA" id="ARBA00048493"/>
    </source>
</evidence>
<dbReference type="Pfam" id="PF00483">
    <property type="entry name" value="NTP_transferase"/>
    <property type="match status" value="1"/>
</dbReference>
<dbReference type="PANTHER" id="PTHR43584">
    <property type="entry name" value="NUCLEOTIDYL TRANSFERASE"/>
    <property type="match status" value="1"/>
</dbReference>
<evidence type="ECO:0000313" key="12">
    <source>
        <dbReference type="EMBL" id="MBI2875450.1"/>
    </source>
</evidence>
<evidence type="ECO:0000256" key="7">
    <source>
        <dbReference type="ARBA" id="ARBA00023315"/>
    </source>
</evidence>
<dbReference type="EMBL" id="JACPRF010000031">
    <property type="protein sequence ID" value="MBI2875450.1"/>
    <property type="molecule type" value="Genomic_DNA"/>
</dbReference>
<organism evidence="12 13">
    <name type="scientific">Tectimicrobiota bacterium</name>
    <dbReference type="NCBI Taxonomy" id="2528274"/>
    <lineage>
        <taxon>Bacteria</taxon>
        <taxon>Pseudomonadati</taxon>
        <taxon>Nitrospinota/Tectimicrobiota group</taxon>
        <taxon>Candidatus Tectimicrobiota</taxon>
    </lineage>
</organism>
<evidence type="ECO:0000256" key="8">
    <source>
        <dbReference type="ARBA" id="ARBA00048247"/>
    </source>
</evidence>
<dbReference type="CDD" id="cd04181">
    <property type="entry name" value="NTP_transferase"/>
    <property type="match status" value="1"/>
</dbReference>
<dbReference type="InterPro" id="IPR029044">
    <property type="entry name" value="Nucleotide-diphossugar_trans"/>
</dbReference>
<evidence type="ECO:0000256" key="3">
    <source>
        <dbReference type="ARBA" id="ARBA00022679"/>
    </source>
</evidence>
<dbReference type="PROSITE" id="PS00101">
    <property type="entry name" value="HEXAPEP_TRANSFERASES"/>
    <property type="match status" value="1"/>
</dbReference>
<evidence type="ECO:0000259" key="10">
    <source>
        <dbReference type="Pfam" id="PF00483"/>
    </source>
</evidence>
<keyword evidence="5" id="KW-0677">Repeat</keyword>
<evidence type="ECO:0000256" key="2">
    <source>
        <dbReference type="ARBA" id="ARBA00005208"/>
    </source>
</evidence>
<evidence type="ECO:0000259" key="11">
    <source>
        <dbReference type="Pfam" id="PF25087"/>
    </source>
</evidence>
<dbReference type="InterPro" id="IPR018357">
    <property type="entry name" value="Hexapep_transf_CS"/>
</dbReference>
<comment type="pathway">
    <text evidence="2">Nucleotide-sugar biosynthesis; UDP-N-acetyl-alpha-D-glucosamine biosynthesis; UDP-N-acetyl-alpha-D-glucosamine from N-acetyl-alpha-D-glucosamine 1-phosphate: step 1/1.</text>
</comment>
<dbReference type="Gene3D" id="2.160.10.10">
    <property type="entry name" value="Hexapeptide repeat proteins"/>
    <property type="match status" value="1"/>
</dbReference>
<keyword evidence="3 12" id="KW-0808">Transferase</keyword>
<dbReference type="SUPFAM" id="SSF51161">
    <property type="entry name" value="Trimeric LpxA-like enzymes"/>
    <property type="match status" value="1"/>
</dbReference>
<name>A0A932CL75_UNCTE</name>
<evidence type="ECO:0000256" key="1">
    <source>
        <dbReference type="ARBA" id="ARBA00005166"/>
    </source>
</evidence>
<dbReference type="InterPro" id="IPR050065">
    <property type="entry name" value="GlmU-like"/>
</dbReference>
<keyword evidence="7" id="KW-0012">Acyltransferase</keyword>
<dbReference type="InterPro" id="IPR005835">
    <property type="entry name" value="NTP_transferase_dom"/>
</dbReference>
<comment type="pathway">
    <text evidence="1">Nucleotide-sugar biosynthesis; UDP-N-acetyl-alpha-D-glucosamine biosynthesis; N-acetyl-alpha-D-glucosamine 1-phosphate from alpha-D-glucosamine 6-phosphate (route II): step 2/2.</text>
</comment>
<protein>
    <submittedName>
        <fullName evidence="12">NTP transferase domain-containing protein</fullName>
    </submittedName>
</protein>
<dbReference type="GO" id="GO:0019134">
    <property type="term" value="F:glucosamine-1-phosphate N-acetyltransferase activity"/>
    <property type="evidence" value="ECO:0007669"/>
    <property type="project" value="UniProtKB-EC"/>
</dbReference>
<accession>A0A932CL75</accession>
<comment type="catalytic activity">
    <reaction evidence="9">
        <text>N-acetyl-alpha-D-glucosamine 1-phosphate + UTP + H(+) = UDP-N-acetyl-alpha-D-glucosamine + diphosphate</text>
        <dbReference type="Rhea" id="RHEA:13509"/>
        <dbReference type="ChEBI" id="CHEBI:15378"/>
        <dbReference type="ChEBI" id="CHEBI:33019"/>
        <dbReference type="ChEBI" id="CHEBI:46398"/>
        <dbReference type="ChEBI" id="CHEBI:57705"/>
        <dbReference type="ChEBI" id="CHEBI:57776"/>
        <dbReference type="EC" id="2.7.7.23"/>
    </reaction>
</comment>
<dbReference type="PANTHER" id="PTHR43584:SF8">
    <property type="entry name" value="N-ACETYLMURAMATE ALPHA-1-PHOSPHATE URIDYLYLTRANSFERASE"/>
    <property type="match status" value="1"/>
</dbReference>